<dbReference type="EMBL" id="BDGG01000004">
    <property type="protein sequence ID" value="GAU97267.1"/>
    <property type="molecule type" value="Genomic_DNA"/>
</dbReference>
<keyword evidence="2" id="KW-1185">Reference proteome</keyword>
<proteinExistence type="predicted"/>
<organism evidence="1 2">
    <name type="scientific">Ramazzottius varieornatus</name>
    <name type="common">Water bear</name>
    <name type="synonym">Tardigrade</name>
    <dbReference type="NCBI Taxonomy" id="947166"/>
    <lineage>
        <taxon>Eukaryota</taxon>
        <taxon>Metazoa</taxon>
        <taxon>Ecdysozoa</taxon>
        <taxon>Tardigrada</taxon>
        <taxon>Eutardigrada</taxon>
        <taxon>Parachela</taxon>
        <taxon>Hypsibioidea</taxon>
        <taxon>Ramazzottiidae</taxon>
        <taxon>Ramazzottius</taxon>
    </lineage>
</organism>
<dbReference type="AlphaFoldDB" id="A0A1D1VC01"/>
<comment type="caution">
    <text evidence="1">The sequence shown here is derived from an EMBL/GenBank/DDBJ whole genome shotgun (WGS) entry which is preliminary data.</text>
</comment>
<name>A0A1D1VC01_RAMVA</name>
<gene>
    <name evidence="1" type="primary">RvY_08593-1</name>
    <name evidence="1" type="synonym">RvY_08593.1</name>
    <name evidence="1" type="ORF">RvY_08593</name>
</gene>
<protein>
    <submittedName>
        <fullName evidence="1">Uncharacterized protein</fullName>
    </submittedName>
</protein>
<reference evidence="1 2" key="1">
    <citation type="journal article" date="2016" name="Nat. Commun.">
        <title>Extremotolerant tardigrade genome and improved radiotolerance of human cultured cells by tardigrade-unique protein.</title>
        <authorList>
            <person name="Hashimoto T."/>
            <person name="Horikawa D.D."/>
            <person name="Saito Y."/>
            <person name="Kuwahara H."/>
            <person name="Kozuka-Hata H."/>
            <person name="Shin-I T."/>
            <person name="Minakuchi Y."/>
            <person name="Ohishi K."/>
            <person name="Motoyama A."/>
            <person name="Aizu T."/>
            <person name="Enomoto A."/>
            <person name="Kondo K."/>
            <person name="Tanaka S."/>
            <person name="Hara Y."/>
            <person name="Koshikawa S."/>
            <person name="Sagara H."/>
            <person name="Miura T."/>
            <person name="Yokobori S."/>
            <person name="Miyagawa K."/>
            <person name="Suzuki Y."/>
            <person name="Kubo T."/>
            <person name="Oyama M."/>
            <person name="Kohara Y."/>
            <person name="Fujiyama A."/>
            <person name="Arakawa K."/>
            <person name="Katayama T."/>
            <person name="Toyoda A."/>
            <person name="Kunieda T."/>
        </authorList>
    </citation>
    <scope>NUCLEOTIDE SEQUENCE [LARGE SCALE GENOMIC DNA]</scope>
    <source>
        <strain evidence="1 2">YOKOZUNA-1</strain>
    </source>
</reference>
<evidence type="ECO:0000313" key="2">
    <source>
        <dbReference type="Proteomes" id="UP000186922"/>
    </source>
</evidence>
<dbReference type="Proteomes" id="UP000186922">
    <property type="component" value="Unassembled WGS sequence"/>
</dbReference>
<accession>A0A1D1VC01</accession>
<sequence length="80" mass="9147">MVILNVFALEKYITTVCSCCLKVHHRDSSLPFSSSFNSSQIYKCLRSDTGYTIQKTPFIADIALKPEFLQDRPNLMPLFL</sequence>
<evidence type="ECO:0000313" key="1">
    <source>
        <dbReference type="EMBL" id="GAU97267.1"/>
    </source>
</evidence>